<protein>
    <submittedName>
        <fullName evidence="1">Uncharacterized protein</fullName>
    </submittedName>
</protein>
<gene>
    <name evidence="1" type="ORF">C3K47_10955</name>
</gene>
<proteinExistence type="predicted"/>
<evidence type="ECO:0000313" key="1">
    <source>
        <dbReference type="EMBL" id="POY36266.1"/>
    </source>
</evidence>
<dbReference type="EMBL" id="PQVF01000007">
    <property type="protein sequence ID" value="POY36266.1"/>
    <property type="molecule type" value="Genomic_DNA"/>
</dbReference>
<dbReference type="OrthoDB" id="7026240at2"/>
<name>A0A2S5A122_9SPHI</name>
<dbReference type="Proteomes" id="UP000236893">
    <property type="component" value="Unassembled WGS sequence"/>
</dbReference>
<keyword evidence="2" id="KW-1185">Reference proteome</keyword>
<dbReference type="RefSeq" id="WP_103789184.1">
    <property type="nucleotide sequence ID" value="NZ_PQVF01000007.1"/>
</dbReference>
<organism evidence="1 2">
    <name type="scientific">Solitalea longa</name>
    <dbReference type="NCBI Taxonomy" id="2079460"/>
    <lineage>
        <taxon>Bacteria</taxon>
        <taxon>Pseudomonadati</taxon>
        <taxon>Bacteroidota</taxon>
        <taxon>Sphingobacteriia</taxon>
        <taxon>Sphingobacteriales</taxon>
        <taxon>Sphingobacteriaceae</taxon>
        <taxon>Solitalea</taxon>
    </lineage>
</organism>
<evidence type="ECO:0000313" key="2">
    <source>
        <dbReference type="Proteomes" id="UP000236893"/>
    </source>
</evidence>
<sequence>MGLFNFFRINLPYGIKKNPDNTWFAFNREYVPLGWNSKQNAESTGGALKPYLSYPIHTKYQGLTDEAILKFIKNKELIHYNENGEILTVFFYDDRLNPTNKGGDWDAYFDIIKSLGNYEVSVK</sequence>
<accession>A0A2S5A122</accession>
<reference evidence="1 2" key="1">
    <citation type="submission" date="2018-01" db="EMBL/GenBank/DDBJ databases">
        <authorList>
            <person name="Gaut B.S."/>
            <person name="Morton B.R."/>
            <person name="Clegg M.T."/>
            <person name="Duvall M.R."/>
        </authorList>
    </citation>
    <scope>NUCLEOTIDE SEQUENCE [LARGE SCALE GENOMIC DNA]</scope>
    <source>
        <strain evidence="1 2">HR-AV</strain>
    </source>
</reference>
<comment type="caution">
    <text evidence="1">The sequence shown here is derived from an EMBL/GenBank/DDBJ whole genome shotgun (WGS) entry which is preliminary data.</text>
</comment>
<dbReference type="AlphaFoldDB" id="A0A2S5A122"/>